<dbReference type="InterPro" id="IPR045527">
    <property type="entry name" value="DUF6470"/>
</dbReference>
<accession>A0A6M0Q9R9</accession>
<name>A0A6M0Q9R9_9BACI</name>
<proteinExistence type="predicted"/>
<evidence type="ECO:0000313" key="1">
    <source>
        <dbReference type="EMBL" id="NEY72260.1"/>
    </source>
</evidence>
<comment type="caution">
    <text evidence="1">The sequence shown here is derived from an EMBL/GenBank/DDBJ whole genome shotgun (WGS) entry which is preliminary data.</text>
</comment>
<organism evidence="1 2">
    <name type="scientific">Bacillus mesophilus</name>
    <dbReference type="NCBI Taxonomy" id="1808955"/>
    <lineage>
        <taxon>Bacteria</taxon>
        <taxon>Bacillati</taxon>
        <taxon>Bacillota</taxon>
        <taxon>Bacilli</taxon>
        <taxon>Bacillales</taxon>
        <taxon>Bacillaceae</taxon>
        <taxon>Bacillus</taxon>
    </lineage>
</organism>
<dbReference type="Pfam" id="PF20074">
    <property type="entry name" value="DUF6470"/>
    <property type="match status" value="1"/>
</dbReference>
<sequence length="183" mass="20820">MQIPKIQIQSTRAQLGIRTHHAKVDIQQPKAEMNIQQPSADLNITSTPSKLTIDQTQAREDVDLKSIAKRIQEFAQQGKQDSLKGIARRATEGDQLMRVENKGNAIARIAKQNSIKEHQFNIAWIPSHDSVKINYTPKKVNIQVEAKKPIIEVQPNKPILNYSPGKVEYMMESYPRLQIDFVN</sequence>
<evidence type="ECO:0008006" key="3">
    <source>
        <dbReference type="Google" id="ProtNLM"/>
    </source>
</evidence>
<dbReference type="Proteomes" id="UP000481043">
    <property type="component" value="Unassembled WGS sequence"/>
</dbReference>
<protein>
    <recommendedName>
        <fullName evidence="3">YviE</fullName>
    </recommendedName>
</protein>
<evidence type="ECO:0000313" key="2">
    <source>
        <dbReference type="Proteomes" id="UP000481043"/>
    </source>
</evidence>
<dbReference type="EMBL" id="JAAIWM010000003">
    <property type="protein sequence ID" value="NEY72260.1"/>
    <property type="molecule type" value="Genomic_DNA"/>
</dbReference>
<reference evidence="1 2" key="1">
    <citation type="submission" date="2020-02" db="EMBL/GenBank/DDBJ databases">
        <title>Bacillus aquiflavi sp. nov., isolated from yellow water of strong flavor Chinese baijiu in Yibin region of China.</title>
        <authorList>
            <person name="Xie J."/>
        </authorList>
    </citation>
    <scope>NUCLEOTIDE SEQUENCE [LARGE SCALE GENOMIC DNA]</scope>
    <source>
        <strain evidence="1 2">SA4</strain>
    </source>
</reference>
<keyword evidence="2" id="KW-1185">Reference proteome</keyword>
<dbReference type="AlphaFoldDB" id="A0A6M0Q9R9"/>
<gene>
    <name evidence="1" type="ORF">G4D63_11040</name>
</gene>
<dbReference type="RefSeq" id="WP_163179714.1">
    <property type="nucleotide sequence ID" value="NZ_JAAIWM010000003.1"/>
</dbReference>